<dbReference type="EMBL" id="HG679243">
    <property type="protein sequence ID" value="CDJ27292.1"/>
    <property type="molecule type" value="Genomic_DNA"/>
</dbReference>
<dbReference type="Pfam" id="PF13650">
    <property type="entry name" value="Asp_protease_2"/>
    <property type="match status" value="1"/>
</dbReference>
<evidence type="ECO:0000256" key="1">
    <source>
        <dbReference type="SAM" id="MobiDB-lite"/>
    </source>
</evidence>
<keyword evidence="3" id="KW-1185">Reference proteome</keyword>
<evidence type="ECO:0000313" key="3">
    <source>
        <dbReference type="Proteomes" id="UP000030744"/>
    </source>
</evidence>
<dbReference type="GeneID" id="25377865"/>
<dbReference type="SUPFAM" id="SSF50630">
    <property type="entry name" value="Acid proteases"/>
    <property type="match status" value="1"/>
</dbReference>
<dbReference type="AlphaFoldDB" id="U6JTC1"/>
<protein>
    <recommendedName>
        <fullName evidence="4">Peptidase A2 domain-containing protein</fullName>
    </recommendedName>
</protein>
<evidence type="ECO:0000313" key="2">
    <source>
        <dbReference type="EMBL" id="CDJ27292.1"/>
    </source>
</evidence>
<dbReference type="RefSeq" id="XP_013349870.1">
    <property type="nucleotide sequence ID" value="XM_013494416.1"/>
</dbReference>
<dbReference type="OrthoDB" id="2431547at2759"/>
<dbReference type="CDD" id="cd00303">
    <property type="entry name" value="retropepsin_like"/>
    <property type="match status" value="1"/>
</dbReference>
<dbReference type="Proteomes" id="UP000030744">
    <property type="component" value="Unassembled WGS sequence"/>
</dbReference>
<sequence length="162" mass="17895">MRARRTEEKQEVRSAPADGEGEGKENPTSCGDEETTLKPGWRQEGDVAEHTPEYHGSLCSVGKRAVLQLEVVSHKCEGLLDTGAKRSFIRPTIVERLGLRVRFLQEAYSFTVANGEVILIDREVPRLSMLCGGECFTGDFLVGPIPYAVILGIDWLVNHKVA</sequence>
<dbReference type="Gene3D" id="2.40.70.10">
    <property type="entry name" value="Acid Proteases"/>
    <property type="match status" value="1"/>
</dbReference>
<proteinExistence type="predicted"/>
<organism evidence="2 3">
    <name type="scientific">Eimeria mitis</name>
    <dbReference type="NCBI Taxonomy" id="44415"/>
    <lineage>
        <taxon>Eukaryota</taxon>
        <taxon>Sar</taxon>
        <taxon>Alveolata</taxon>
        <taxon>Apicomplexa</taxon>
        <taxon>Conoidasida</taxon>
        <taxon>Coccidia</taxon>
        <taxon>Eucoccidiorida</taxon>
        <taxon>Eimeriorina</taxon>
        <taxon>Eimeriidae</taxon>
        <taxon>Eimeria</taxon>
    </lineage>
</organism>
<accession>U6JTC1</accession>
<dbReference type="InterPro" id="IPR021109">
    <property type="entry name" value="Peptidase_aspartic_dom_sf"/>
</dbReference>
<reference evidence="2" key="1">
    <citation type="submission" date="2013-10" db="EMBL/GenBank/DDBJ databases">
        <title>Genomic analysis of the causative agents of coccidiosis in chickens.</title>
        <authorList>
            <person name="Reid A.J."/>
            <person name="Blake D."/>
            <person name="Billington K."/>
            <person name="Browne H."/>
            <person name="Dunn M."/>
            <person name="Hung S."/>
            <person name="Kawahara F."/>
            <person name="Miranda-Saavedra D."/>
            <person name="Mourier T."/>
            <person name="Nagra H."/>
            <person name="Otto T.D."/>
            <person name="Rawlings N."/>
            <person name="Sanchez A."/>
            <person name="Sanders M."/>
            <person name="Subramaniam C."/>
            <person name="Tay Y."/>
            <person name="Dear P."/>
            <person name="Doerig C."/>
            <person name="Gruber A."/>
            <person name="Parkinson J."/>
            <person name="Shirley M."/>
            <person name="Wan K.L."/>
            <person name="Berriman M."/>
            <person name="Tomley F."/>
            <person name="Pain A."/>
        </authorList>
    </citation>
    <scope>NUCLEOTIDE SEQUENCE [LARGE SCALE GENOMIC DNA]</scope>
    <source>
        <strain evidence="2">Houghton</strain>
    </source>
</reference>
<reference evidence="2" key="2">
    <citation type="submission" date="2013-10" db="EMBL/GenBank/DDBJ databases">
        <authorList>
            <person name="Aslett M."/>
        </authorList>
    </citation>
    <scope>NUCLEOTIDE SEQUENCE [LARGE SCALE GENOMIC DNA]</scope>
    <source>
        <strain evidence="2">Houghton</strain>
    </source>
</reference>
<feature type="compositionally biased region" description="Basic and acidic residues" evidence="1">
    <location>
        <begin position="1"/>
        <end position="12"/>
    </location>
</feature>
<evidence type="ECO:0008006" key="4">
    <source>
        <dbReference type="Google" id="ProtNLM"/>
    </source>
</evidence>
<gene>
    <name evidence="2" type="ORF">EMH_0030410</name>
</gene>
<dbReference type="VEuPathDB" id="ToxoDB:EMH_0030410"/>
<feature type="region of interest" description="Disordered" evidence="1">
    <location>
        <begin position="1"/>
        <end position="39"/>
    </location>
</feature>
<name>U6JTC1_9EIME</name>